<proteinExistence type="predicted"/>
<feature type="compositionally biased region" description="Basic residues" evidence="17">
    <location>
        <begin position="758"/>
        <end position="779"/>
    </location>
</feature>
<protein>
    <recommendedName>
        <fullName evidence="15">Periostin</fullName>
    </recommendedName>
    <alternativeName>
        <fullName evidence="16">Osteoblast-specific factor 2</fullName>
    </alternativeName>
</protein>
<comment type="subunit">
    <text evidence="14">Homodimer. Interacts with BMP1 and fibronectin.</text>
</comment>
<keyword evidence="11" id="KW-1015">Disulfide bond</keyword>
<dbReference type="FunFam" id="2.30.180.10:FF:000004">
    <property type="entry name" value="periostin isoform X1"/>
    <property type="match status" value="1"/>
</dbReference>
<dbReference type="InterPro" id="IPR050904">
    <property type="entry name" value="Adhesion/Biosynth-related"/>
</dbReference>
<dbReference type="RefSeq" id="XP_042698705.1">
    <property type="nucleotide sequence ID" value="XM_042842771.2"/>
</dbReference>
<keyword evidence="12" id="KW-0325">Glycoprotein</keyword>
<evidence type="ECO:0000256" key="10">
    <source>
        <dbReference type="ARBA" id="ARBA00023034"/>
    </source>
</evidence>
<dbReference type="GO" id="GO:0071307">
    <property type="term" value="P:cellular response to vitamin K"/>
    <property type="evidence" value="ECO:0007669"/>
    <property type="project" value="UniProtKB-ARBA"/>
</dbReference>
<evidence type="ECO:0000256" key="11">
    <source>
        <dbReference type="ARBA" id="ARBA00023157"/>
    </source>
</evidence>
<dbReference type="InterPro" id="IPR011489">
    <property type="entry name" value="EMI_domain"/>
</dbReference>
<keyword evidence="6" id="KW-0358">Heparin-binding</keyword>
<dbReference type="GO" id="GO:0005794">
    <property type="term" value="C:Golgi apparatus"/>
    <property type="evidence" value="ECO:0007669"/>
    <property type="project" value="UniProtKB-SubCell"/>
</dbReference>
<keyword evidence="3" id="KW-0301">Gamma-carboxyglutamic acid</keyword>
<feature type="signal peptide" evidence="18">
    <location>
        <begin position="1"/>
        <end position="24"/>
    </location>
</feature>
<dbReference type="GO" id="GO:0008201">
    <property type="term" value="F:heparin binding"/>
    <property type="evidence" value="ECO:0007669"/>
    <property type="project" value="UniProtKB-KW"/>
</dbReference>
<dbReference type="GO" id="GO:0050839">
    <property type="term" value="F:cell adhesion molecule binding"/>
    <property type="evidence" value="ECO:0007669"/>
    <property type="project" value="TreeGrafter"/>
</dbReference>
<comment type="subcellular location">
    <subcellularLocation>
        <location evidence="2">Golgi apparatus</location>
    </subcellularLocation>
    <subcellularLocation>
        <location evidence="1">Secreted</location>
        <location evidence="1">Extracellular space</location>
        <location evidence="1">Extracellular matrix</location>
    </subcellularLocation>
</comment>
<reference evidence="19" key="3">
    <citation type="submission" date="2025-09" db="UniProtKB">
        <authorList>
            <consortium name="Ensembl"/>
        </authorList>
    </citation>
    <scope>IDENTIFICATION</scope>
</reference>
<dbReference type="PIRSF" id="PIRSF016553">
    <property type="entry name" value="BIGH3_OSF2"/>
    <property type="match status" value="1"/>
</dbReference>
<evidence type="ECO:0000313" key="20">
    <source>
        <dbReference type="Proteomes" id="UP000694380"/>
    </source>
</evidence>
<gene>
    <name evidence="19" type="primary">POSTN</name>
</gene>
<evidence type="ECO:0000256" key="9">
    <source>
        <dbReference type="ARBA" id="ARBA00022889"/>
    </source>
</evidence>
<comment type="function">
    <text evidence="13">Induces cell attachment and spreading and plays a role in cell adhesion. Enhances incorporation of BMP1 in the fibronectin matrix of connective tissues, and subsequent proteolytic activation of lysyl oxidase LOX.</text>
</comment>
<evidence type="ECO:0000256" key="14">
    <source>
        <dbReference type="ARBA" id="ARBA00061757"/>
    </source>
</evidence>
<evidence type="ECO:0000313" key="19">
    <source>
        <dbReference type="Ensembl" id="ENSCPBP00000003814.1"/>
    </source>
</evidence>
<dbReference type="GO" id="GO:0007155">
    <property type="term" value="P:cell adhesion"/>
    <property type="evidence" value="ECO:0007669"/>
    <property type="project" value="UniProtKB-KW"/>
</dbReference>
<reference evidence="19" key="2">
    <citation type="submission" date="2025-08" db="UniProtKB">
        <authorList>
            <consortium name="Ensembl"/>
        </authorList>
    </citation>
    <scope>IDENTIFICATION</scope>
</reference>
<keyword evidence="9" id="KW-0130">Cell adhesion</keyword>
<evidence type="ECO:0000256" key="16">
    <source>
        <dbReference type="ARBA" id="ARBA00078063"/>
    </source>
</evidence>
<dbReference type="PROSITE" id="PS50213">
    <property type="entry name" value="FAS1"/>
    <property type="match status" value="4"/>
</dbReference>
<dbReference type="GO" id="GO:0030198">
    <property type="term" value="P:extracellular matrix organization"/>
    <property type="evidence" value="ECO:0007669"/>
    <property type="project" value="TreeGrafter"/>
</dbReference>
<dbReference type="Proteomes" id="UP000694380">
    <property type="component" value="Chromosome 1"/>
</dbReference>
<evidence type="ECO:0000256" key="2">
    <source>
        <dbReference type="ARBA" id="ARBA00004555"/>
    </source>
</evidence>
<evidence type="ECO:0000256" key="6">
    <source>
        <dbReference type="ARBA" id="ARBA00022674"/>
    </source>
</evidence>
<dbReference type="Gene3D" id="2.30.180.10">
    <property type="entry name" value="FAS1 domain"/>
    <property type="match status" value="4"/>
</dbReference>
<dbReference type="InterPro" id="IPR036378">
    <property type="entry name" value="FAS1_dom_sf"/>
</dbReference>
<reference evidence="19" key="1">
    <citation type="journal article" date="2015" name="Genome Biol. Evol.">
        <title>Physical Mapping and Refinement of the Painted Turtle Genome (Chrysemys picta) Inform Amniote Genome Evolution and Challenge Turtle-Bird Chromosomal Conservation.</title>
        <authorList>
            <person name="Badenhorst D."/>
            <person name="Hillier L.W."/>
            <person name="Literman R."/>
            <person name="Montiel E.E."/>
            <person name="Radhakrishnan S."/>
            <person name="Shen Y."/>
            <person name="Minx P."/>
            <person name="Janes D.E."/>
            <person name="Warren W.C."/>
            <person name="Edwards S.V."/>
            <person name="Valenzuela N."/>
        </authorList>
    </citation>
    <scope>NUCLEOTIDE SEQUENCE [LARGE SCALE GENOMIC DNA]</scope>
</reference>
<name>A0A8C3H6S1_CHRPI</name>
<dbReference type="FunFam" id="2.30.180.10:FF:000003">
    <property type="entry name" value="periostin isoform X1"/>
    <property type="match status" value="1"/>
</dbReference>
<dbReference type="GeneTree" id="ENSGT00530000063860"/>
<evidence type="ECO:0000256" key="17">
    <source>
        <dbReference type="SAM" id="MobiDB-lite"/>
    </source>
</evidence>
<evidence type="ECO:0000256" key="8">
    <source>
        <dbReference type="ARBA" id="ARBA00022737"/>
    </source>
</evidence>
<keyword evidence="8" id="KW-0677">Repeat</keyword>
<dbReference type="CTD" id="10631"/>
<evidence type="ECO:0000256" key="18">
    <source>
        <dbReference type="SAM" id="SignalP"/>
    </source>
</evidence>
<dbReference type="GO" id="GO:0005615">
    <property type="term" value="C:extracellular space"/>
    <property type="evidence" value="ECO:0007669"/>
    <property type="project" value="TreeGrafter"/>
</dbReference>
<feature type="region of interest" description="Disordered" evidence="17">
    <location>
        <begin position="753"/>
        <end position="779"/>
    </location>
</feature>
<dbReference type="PANTHER" id="PTHR10900">
    <property type="entry name" value="PERIOSTIN-RELATED"/>
    <property type="match status" value="1"/>
</dbReference>
<dbReference type="FunFam" id="2.30.180.10:FF:000002">
    <property type="entry name" value="periostin isoform X1"/>
    <property type="match status" value="1"/>
</dbReference>
<keyword evidence="4" id="KW-0964">Secreted</keyword>
<dbReference type="InterPro" id="IPR016666">
    <property type="entry name" value="TGFBI/POSTN"/>
</dbReference>
<keyword evidence="7 18" id="KW-0732">Signal</keyword>
<evidence type="ECO:0000256" key="7">
    <source>
        <dbReference type="ARBA" id="ARBA00022729"/>
    </source>
</evidence>
<keyword evidence="10" id="KW-0333">Golgi apparatus</keyword>
<dbReference type="AlphaFoldDB" id="A0A8C3H6S1"/>
<dbReference type="InterPro" id="IPR000782">
    <property type="entry name" value="FAS1_domain"/>
</dbReference>
<dbReference type="Pfam" id="PF02469">
    <property type="entry name" value="Fasciclin"/>
    <property type="match status" value="4"/>
</dbReference>
<evidence type="ECO:0000256" key="4">
    <source>
        <dbReference type="ARBA" id="ARBA00022525"/>
    </source>
</evidence>
<dbReference type="SMART" id="SM00554">
    <property type="entry name" value="FAS1"/>
    <property type="match status" value="4"/>
</dbReference>
<evidence type="ECO:0000256" key="5">
    <source>
        <dbReference type="ARBA" id="ARBA00022530"/>
    </source>
</evidence>
<organism evidence="19 20">
    <name type="scientific">Chrysemys picta bellii</name>
    <name type="common">Western painted turtle</name>
    <name type="synonym">Emys bellii</name>
    <dbReference type="NCBI Taxonomy" id="8478"/>
    <lineage>
        <taxon>Eukaryota</taxon>
        <taxon>Metazoa</taxon>
        <taxon>Chordata</taxon>
        <taxon>Craniata</taxon>
        <taxon>Vertebrata</taxon>
        <taxon>Euteleostomi</taxon>
        <taxon>Archelosauria</taxon>
        <taxon>Testudinata</taxon>
        <taxon>Testudines</taxon>
        <taxon>Cryptodira</taxon>
        <taxon>Durocryptodira</taxon>
        <taxon>Testudinoidea</taxon>
        <taxon>Emydidae</taxon>
        <taxon>Chrysemys</taxon>
    </lineage>
</organism>
<evidence type="ECO:0000256" key="13">
    <source>
        <dbReference type="ARBA" id="ARBA00058492"/>
    </source>
</evidence>
<dbReference type="OMA" id="QWLSYHI"/>
<dbReference type="Ensembl" id="ENSCPBT00000004657.1">
    <property type="protein sequence ID" value="ENSCPBP00000003814.1"/>
    <property type="gene ID" value="ENSCPBG00000003003.1"/>
</dbReference>
<keyword evidence="5" id="KW-0272">Extracellular matrix</keyword>
<keyword evidence="20" id="KW-1185">Reference proteome</keyword>
<dbReference type="SUPFAM" id="SSF82153">
    <property type="entry name" value="FAS1 domain"/>
    <property type="match status" value="4"/>
</dbReference>
<dbReference type="GeneID" id="101937952"/>
<evidence type="ECO:0000256" key="12">
    <source>
        <dbReference type="ARBA" id="ARBA00023180"/>
    </source>
</evidence>
<sequence length="779" mass="87290">MKILFLSTFSIFLLSAFDPADSSAHYDKILSHSRIRAREQGPNVCALQQVMGTKKKYFSTCRNWYQGAICGKKATVLYECCPGYMKLDGMRGCPAVAPIDHVYGTLGIVGATSTQQYSDMSKLREEIEGRGSFTFFSPSNDAWELLDREIHSNLIDNVNIELYNALHNHMVNKRMLTKDLKNGLTLVSMYNDQQLLINHYPNGVVTVNCARIIHGNQIATNGVVHVIDRVLTPVGNTIQEFLEAEDDVSSLRAAAITSGVLDTLGKPGHYTLFAPTNEAFEKLPRGVLERIMGDKVASEALMKFHILNTLQCSEAIMGGAVYETLEGSTIEVGCDGESLTINGVKMINRKDIVTSNGVIHLIDHVLIPNSAKQVIELANDQQTTFIDLLAQLGLVSSLRPEGQYTLLAPLNVAFSDDTLRMDQRLLKLIMQNHILKVKIGLSELYNGQKVETLGGKRLRIFVYRTAVCIENSCMVRGSKEGRNGVIHIFRQIIKPAEKSLREVLKNDKRFTIFLNLVKEADLDDVLSQPGEWTLFVPTNEAFKGLTDEEKEILRRDKNALRTILLYHLTKGIYIGSGFEPGVTNILKTIQGSKLHLKTVNDTLLVNELKSKESDLMATNGVIHVIDQLLYPVDVPVGNDQLLTILNKMIKYIQIKFIRGSRFQEIPLTFFSPEIKYTQIIAGGRGDTEEHLKKLLEEEVTKVTKFIEGDGHLLEDEEIKRLLQGAGTEYTKVTKVIEGEPLIIEREIKEVHLEDTAVRKPKPPKKAQGTPRRRTRLVRP</sequence>
<evidence type="ECO:0000256" key="3">
    <source>
        <dbReference type="ARBA" id="ARBA00022479"/>
    </source>
</evidence>
<dbReference type="GO" id="GO:0031012">
    <property type="term" value="C:extracellular matrix"/>
    <property type="evidence" value="ECO:0007669"/>
    <property type="project" value="TreeGrafter"/>
</dbReference>
<dbReference type="PROSITE" id="PS51041">
    <property type="entry name" value="EMI"/>
    <property type="match status" value="1"/>
</dbReference>
<dbReference type="PANTHER" id="PTHR10900:SF12">
    <property type="entry name" value="PERIOSTIN"/>
    <property type="match status" value="1"/>
</dbReference>
<feature type="chain" id="PRO_5043927251" description="Periostin" evidence="18">
    <location>
        <begin position="25"/>
        <end position="779"/>
    </location>
</feature>
<dbReference type="FunFam" id="2.30.180.10:FF:000001">
    <property type="entry name" value="periostin isoform X1"/>
    <property type="match status" value="1"/>
</dbReference>
<evidence type="ECO:0000256" key="1">
    <source>
        <dbReference type="ARBA" id="ARBA00004498"/>
    </source>
</evidence>
<evidence type="ECO:0000256" key="15">
    <source>
        <dbReference type="ARBA" id="ARBA00073137"/>
    </source>
</evidence>
<accession>A0A8C3H6S1</accession>